<evidence type="ECO:0000256" key="1">
    <source>
        <dbReference type="ARBA" id="ARBA00022448"/>
    </source>
</evidence>
<dbReference type="SUPFAM" id="SSF46458">
    <property type="entry name" value="Globin-like"/>
    <property type="match status" value="1"/>
</dbReference>
<dbReference type="InterPro" id="IPR009050">
    <property type="entry name" value="Globin-like_sf"/>
</dbReference>
<evidence type="ECO:0000256" key="3">
    <source>
        <dbReference type="ARBA" id="ARBA00022723"/>
    </source>
</evidence>
<keyword evidence="4" id="KW-0408">Iron</keyword>
<keyword evidence="3" id="KW-0479">Metal-binding</keyword>
<evidence type="ECO:0000256" key="4">
    <source>
        <dbReference type="ARBA" id="ARBA00023004"/>
    </source>
</evidence>
<sequence>MKKTIQSRKDIEILVKNFYDKVINDETIGFIFNDVAKVNWDAHLPVMFDFWENVLLQNNKYSGNPMPLHVSLNEKVPLTKAHFDRWLKLFHETVDEYFEGDIAILAKQRSQSIATIMQIKIAESERARR</sequence>
<keyword evidence="1" id="KW-0813">Transport</keyword>
<proteinExistence type="predicted"/>
<evidence type="ECO:0000313" key="5">
    <source>
        <dbReference type="EMBL" id="MDI3322432.1"/>
    </source>
</evidence>
<gene>
    <name evidence="5" type="ORF">QJ048_21775</name>
</gene>
<dbReference type="EMBL" id="JASBRG010000007">
    <property type="protein sequence ID" value="MDI3322432.1"/>
    <property type="molecule type" value="Genomic_DNA"/>
</dbReference>
<protein>
    <submittedName>
        <fullName evidence="5">Group III truncated hemoglobin</fullName>
    </submittedName>
</protein>
<dbReference type="InterPro" id="IPR012292">
    <property type="entry name" value="Globin/Proto"/>
</dbReference>
<comment type="caution">
    <text evidence="5">The sequence shown here is derived from an EMBL/GenBank/DDBJ whole genome shotgun (WGS) entry which is preliminary data.</text>
</comment>
<dbReference type="Pfam" id="PF01152">
    <property type="entry name" value="Bac_globin"/>
    <property type="match status" value="1"/>
</dbReference>
<name>A0ABT6RIP0_9BACT</name>
<reference evidence="5 6" key="1">
    <citation type="submission" date="2023-05" db="EMBL/GenBank/DDBJ databases">
        <title>Genome sequence of Pinibacter sp. MAH-24.</title>
        <authorList>
            <person name="Huq M.A."/>
        </authorList>
    </citation>
    <scope>NUCLEOTIDE SEQUENCE [LARGE SCALE GENOMIC DNA]</scope>
    <source>
        <strain evidence="5 6">MAH-24</strain>
    </source>
</reference>
<organism evidence="5 6">
    <name type="scientific">Pinibacter soli</name>
    <dbReference type="NCBI Taxonomy" id="3044211"/>
    <lineage>
        <taxon>Bacteria</taxon>
        <taxon>Pseudomonadati</taxon>
        <taxon>Bacteroidota</taxon>
        <taxon>Chitinophagia</taxon>
        <taxon>Chitinophagales</taxon>
        <taxon>Chitinophagaceae</taxon>
        <taxon>Pinibacter</taxon>
    </lineage>
</organism>
<keyword evidence="6" id="KW-1185">Reference proteome</keyword>
<evidence type="ECO:0000313" key="6">
    <source>
        <dbReference type="Proteomes" id="UP001226434"/>
    </source>
</evidence>
<dbReference type="RefSeq" id="WP_282336552.1">
    <property type="nucleotide sequence ID" value="NZ_JASBRG010000007.1"/>
</dbReference>
<accession>A0ABT6RIP0</accession>
<dbReference type="Gene3D" id="1.10.490.10">
    <property type="entry name" value="Globins"/>
    <property type="match status" value="1"/>
</dbReference>
<evidence type="ECO:0000256" key="2">
    <source>
        <dbReference type="ARBA" id="ARBA00022617"/>
    </source>
</evidence>
<dbReference type="CDD" id="cd08916">
    <property type="entry name" value="TrHb3_P"/>
    <property type="match status" value="1"/>
</dbReference>
<dbReference type="Proteomes" id="UP001226434">
    <property type="component" value="Unassembled WGS sequence"/>
</dbReference>
<dbReference type="InterPro" id="IPR001486">
    <property type="entry name" value="Hemoglobin_trunc"/>
</dbReference>
<keyword evidence="2" id="KW-0349">Heme</keyword>